<evidence type="ECO:0000313" key="2">
    <source>
        <dbReference type="Proteomes" id="UP000235672"/>
    </source>
</evidence>
<gene>
    <name evidence="1" type="ORF">NA56DRAFT_102914</name>
</gene>
<dbReference type="EMBL" id="KZ613479">
    <property type="protein sequence ID" value="PMD21851.1"/>
    <property type="molecule type" value="Genomic_DNA"/>
</dbReference>
<dbReference type="AlphaFoldDB" id="A0A2J6Q6I3"/>
<accession>A0A2J6Q6I3</accession>
<protein>
    <submittedName>
        <fullName evidence="1">Uncharacterized protein</fullName>
    </submittedName>
</protein>
<proteinExistence type="predicted"/>
<reference evidence="1 2" key="1">
    <citation type="submission" date="2016-05" db="EMBL/GenBank/DDBJ databases">
        <title>A degradative enzymes factory behind the ericoid mycorrhizal symbiosis.</title>
        <authorList>
            <consortium name="DOE Joint Genome Institute"/>
            <person name="Martino E."/>
            <person name="Morin E."/>
            <person name="Grelet G."/>
            <person name="Kuo A."/>
            <person name="Kohler A."/>
            <person name="Daghino S."/>
            <person name="Barry K."/>
            <person name="Choi C."/>
            <person name="Cichocki N."/>
            <person name="Clum A."/>
            <person name="Copeland A."/>
            <person name="Hainaut M."/>
            <person name="Haridas S."/>
            <person name="Labutti K."/>
            <person name="Lindquist E."/>
            <person name="Lipzen A."/>
            <person name="Khouja H.-R."/>
            <person name="Murat C."/>
            <person name="Ohm R."/>
            <person name="Olson A."/>
            <person name="Spatafora J."/>
            <person name="Veneault-Fourrey C."/>
            <person name="Henrissat B."/>
            <person name="Grigoriev I."/>
            <person name="Martin F."/>
            <person name="Perotto S."/>
        </authorList>
    </citation>
    <scope>NUCLEOTIDE SEQUENCE [LARGE SCALE GENOMIC DNA]</scope>
    <source>
        <strain evidence="1 2">UAMH 7357</strain>
    </source>
</reference>
<name>A0A2J6Q6I3_9HELO</name>
<dbReference type="Proteomes" id="UP000235672">
    <property type="component" value="Unassembled WGS sequence"/>
</dbReference>
<organism evidence="1 2">
    <name type="scientific">Hyaloscypha hepaticicola</name>
    <dbReference type="NCBI Taxonomy" id="2082293"/>
    <lineage>
        <taxon>Eukaryota</taxon>
        <taxon>Fungi</taxon>
        <taxon>Dikarya</taxon>
        <taxon>Ascomycota</taxon>
        <taxon>Pezizomycotina</taxon>
        <taxon>Leotiomycetes</taxon>
        <taxon>Helotiales</taxon>
        <taxon>Hyaloscyphaceae</taxon>
        <taxon>Hyaloscypha</taxon>
    </lineage>
</organism>
<sequence length="180" mass="20659">MGDTVIETVETVATETEDTVDDHERMTREKDSTRATVTKRILASCGDIRCSRTLSVCLVVGFSSIQSFFPSSPGVSGFRCYFHQGSMPSPHLYPIRLHYSHRTKTAIPIHHGNNDLRPSGFRLLAWQFHWNLEGPFHVFNYFYWVSKVLKDSCLYYQNCGRTAGGKKRLLRQQNCSFEFP</sequence>
<keyword evidence="2" id="KW-1185">Reference proteome</keyword>
<evidence type="ECO:0000313" key="1">
    <source>
        <dbReference type="EMBL" id="PMD21851.1"/>
    </source>
</evidence>